<proteinExistence type="predicted"/>
<dbReference type="EMBL" id="ML208395">
    <property type="protein sequence ID" value="TFK66740.1"/>
    <property type="molecule type" value="Genomic_DNA"/>
</dbReference>
<sequence length="247" mass="28011">MSSSPRLPPELEQEIFLLAFHSDGAEVNRLCLVAKRVLDWLIPHRYHVVILSAGRYSPIKFNETVYKKYGHHVRHLLLEDDQAREHLHLFPNVVNLAFWGSNEHTAIDLPPLLQLPLTCISIAFYPNLFRLFAKVTHLDLTTGFHHESTSIGSLLYLPKLTHVCVPSKFSLELFLERERCPQLRVAIVWGLGSGGGVDGGMSVRDKRVVMVRCDPHTDWEIGARGGLDMWRLAEGLISSRNGHRAEI</sequence>
<name>A0ACD3AMN9_9AGAR</name>
<gene>
    <name evidence="1" type="ORF">BDN72DRAFT_843829</name>
</gene>
<accession>A0ACD3AMN9</accession>
<dbReference type="Proteomes" id="UP000308600">
    <property type="component" value="Unassembled WGS sequence"/>
</dbReference>
<evidence type="ECO:0000313" key="2">
    <source>
        <dbReference type="Proteomes" id="UP000308600"/>
    </source>
</evidence>
<keyword evidence="2" id="KW-1185">Reference proteome</keyword>
<evidence type="ECO:0000313" key="1">
    <source>
        <dbReference type="EMBL" id="TFK66740.1"/>
    </source>
</evidence>
<organism evidence="1 2">
    <name type="scientific">Pluteus cervinus</name>
    <dbReference type="NCBI Taxonomy" id="181527"/>
    <lineage>
        <taxon>Eukaryota</taxon>
        <taxon>Fungi</taxon>
        <taxon>Dikarya</taxon>
        <taxon>Basidiomycota</taxon>
        <taxon>Agaricomycotina</taxon>
        <taxon>Agaricomycetes</taxon>
        <taxon>Agaricomycetidae</taxon>
        <taxon>Agaricales</taxon>
        <taxon>Pluteineae</taxon>
        <taxon>Pluteaceae</taxon>
        <taxon>Pluteus</taxon>
    </lineage>
</organism>
<reference evidence="1 2" key="1">
    <citation type="journal article" date="2019" name="Nat. Ecol. Evol.">
        <title>Megaphylogeny resolves global patterns of mushroom evolution.</title>
        <authorList>
            <person name="Varga T."/>
            <person name="Krizsan K."/>
            <person name="Foldi C."/>
            <person name="Dima B."/>
            <person name="Sanchez-Garcia M."/>
            <person name="Sanchez-Ramirez S."/>
            <person name="Szollosi G.J."/>
            <person name="Szarkandi J.G."/>
            <person name="Papp V."/>
            <person name="Albert L."/>
            <person name="Andreopoulos W."/>
            <person name="Angelini C."/>
            <person name="Antonin V."/>
            <person name="Barry K.W."/>
            <person name="Bougher N.L."/>
            <person name="Buchanan P."/>
            <person name="Buyck B."/>
            <person name="Bense V."/>
            <person name="Catcheside P."/>
            <person name="Chovatia M."/>
            <person name="Cooper J."/>
            <person name="Damon W."/>
            <person name="Desjardin D."/>
            <person name="Finy P."/>
            <person name="Geml J."/>
            <person name="Haridas S."/>
            <person name="Hughes K."/>
            <person name="Justo A."/>
            <person name="Karasinski D."/>
            <person name="Kautmanova I."/>
            <person name="Kiss B."/>
            <person name="Kocsube S."/>
            <person name="Kotiranta H."/>
            <person name="LaButti K.M."/>
            <person name="Lechner B.E."/>
            <person name="Liimatainen K."/>
            <person name="Lipzen A."/>
            <person name="Lukacs Z."/>
            <person name="Mihaltcheva S."/>
            <person name="Morgado L.N."/>
            <person name="Niskanen T."/>
            <person name="Noordeloos M.E."/>
            <person name="Ohm R.A."/>
            <person name="Ortiz-Santana B."/>
            <person name="Ovrebo C."/>
            <person name="Racz N."/>
            <person name="Riley R."/>
            <person name="Savchenko A."/>
            <person name="Shiryaev A."/>
            <person name="Soop K."/>
            <person name="Spirin V."/>
            <person name="Szebenyi C."/>
            <person name="Tomsovsky M."/>
            <person name="Tulloss R.E."/>
            <person name="Uehling J."/>
            <person name="Grigoriev I.V."/>
            <person name="Vagvolgyi C."/>
            <person name="Papp T."/>
            <person name="Martin F.M."/>
            <person name="Miettinen O."/>
            <person name="Hibbett D.S."/>
            <person name="Nagy L.G."/>
        </authorList>
    </citation>
    <scope>NUCLEOTIDE SEQUENCE [LARGE SCALE GENOMIC DNA]</scope>
    <source>
        <strain evidence="1 2">NL-1719</strain>
    </source>
</reference>
<protein>
    <submittedName>
        <fullName evidence="1">Uncharacterized protein</fullName>
    </submittedName>
</protein>